<dbReference type="Pfam" id="PF02108">
    <property type="entry name" value="FliH"/>
    <property type="match status" value="1"/>
</dbReference>
<dbReference type="KEGG" id="eac:EAL2_c13670"/>
<keyword evidence="3" id="KW-0813">Transport</keyword>
<keyword evidence="5" id="KW-0653">Protein transport</keyword>
<comment type="similarity">
    <text evidence="2">Belongs to the FliH family.</text>
</comment>
<evidence type="ECO:0000256" key="3">
    <source>
        <dbReference type="ARBA" id="ARBA00022448"/>
    </source>
</evidence>
<protein>
    <submittedName>
        <fullName evidence="9">Flagellar biosynthesis/type III secretory pathway protein-like protein</fullName>
    </submittedName>
</protein>
<dbReference type="GO" id="GO:0044781">
    <property type="term" value="P:bacterial-type flagellum organization"/>
    <property type="evidence" value="ECO:0007669"/>
    <property type="project" value="UniProtKB-KW"/>
</dbReference>
<sequence length="264" mass="30111">MSRVIKSQRVMLKKPKVITGDIAAQTQASIQTVTGSEEIVRDDVSYGFYKLLREKDDFRDLLQREKKLLALQRDRLEVEKRKLTELRADAEKVYCEQRNKGYEEGYRAGVEEGRKKYESIIDESLELKRVMEAKKRAEIDRLEPEIIQLVLNCVEKIIGIKLAENDDALIGVLLKGLEKLTYAQDIVIRACSEDIEAFKKNEKKILISSDGIQSILYKTDPALERGNLHIETKSGSIDSGIQTQIDIISEEFQAMLESGAPFEN</sequence>
<keyword evidence="4" id="KW-1005">Bacterial flagellum biogenesis</keyword>
<dbReference type="HOGENOM" id="CLU_062625_1_1_9"/>
<name>W8TKG4_PEPAC</name>
<keyword evidence="9" id="KW-0282">Flagellum</keyword>
<comment type="function">
    <text evidence="1">Needed for flagellar regrowth and assembly.</text>
</comment>
<keyword evidence="10" id="KW-1185">Reference proteome</keyword>
<keyword evidence="9" id="KW-0966">Cell projection</keyword>
<dbReference type="OrthoDB" id="1749206at2"/>
<evidence type="ECO:0000256" key="4">
    <source>
        <dbReference type="ARBA" id="ARBA00022795"/>
    </source>
</evidence>
<organism evidence="9 10">
    <name type="scientific">Peptoclostridium acidaminophilum DSM 3953</name>
    <dbReference type="NCBI Taxonomy" id="1286171"/>
    <lineage>
        <taxon>Bacteria</taxon>
        <taxon>Bacillati</taxon>
        <taxon>Bacillota</taxon>
        <taxon>Clostridia</taxon>
        <taxon>Peptostreptococcales</taxon>
        <taxon>Peptoclostridiaceae</taxon>
        <taxon>Peptoclostridium</taxon>
    </lineage>
</organism>
<accession>W8TKG4</accession>
<evidence type="ECO:0000313" key="10">
    <source>
        <dbReference type="Proteomes" id="UP000019591"/>
    </source>
</evidence>
<keyword evidence="7" id="KW-0175">Coiled coil</keyword>
<evidence type="ECO:0000256" key="2">
    <source>
        <dbReference type="ARBA" id="ARBA00006602"/>
    </source>
</evidence>
<dbReference type="PATRIC" id="fig|1286171.3.peg.1317"/>
<dbReference type="eggNOG" id="COG1317">
    <property type="taxonomic scope" value="Bacteria"/>
</dbReference>
<dbReference type="PANTHER" id="PTHR34982:SF1">
    <property type="entry name" value="FLAGELLAR ASSEMBLY PROTEIN FLIH"/>
    <property type="match status" value="1"/>
</dbReference>
<dbReference type="PANTHER" id="PTHR34982">
    <property type="entry name" value="YOP PROTEINS TRANSLOCATION PROTEIN L"/>
    <property type="match status" value="1"/>
</dbReference>
<evidence type="ECO:0000313" key="9">
    <source>
        <dbReference type="EMBL" id="AHM56662.1"/>
    </source>
</evidence>
<dbReference type="GO" id="GO:0005829">
    <property type="term" value="C:cytosol"/>
    <property type="evidence" value="ECO:0007669"/>
    <property type="project" value="TreeGrafter"/>
</dbReference>
<dbReference type="STRING" id="1286171.EAL2_c13670"/>
<dbReference type="AlphaFoldDB" id="W8TKG4"/>
<feature type="domain" description="Flagellar assembly protein FliH/Type III secretion system HrpE" evidence="8">
    <location>
        <begin position="134"/>
        <end position="246"/>
    </location>
</feature>
<feature type="coiled-coil region" evidence="7">
    <location>
        <begin position="59"/>
        <end position="96"/>
    </location>
</feature>
<evidence type="ECO:0000259" key="8">
    <source>
        <dbReference type="Pfam" id="PF02108"/>
    </source>
</evidence>
<evidence type="ECO:0000256" key="6">
    <source>
        <dbReference type="ARBA" id="ARBA00023225"/>
    </source>
</evidence>
<reference evidence="9 10" key="1">
    <citation type="journal article" date="2014" name="Genome Announc.">
        <title>Complete Genome Sequence of Amino Acid-Utilizing Eubacterium acidaminophilum al-2 (DSM 3953).</title>
        <authorList>
            <person name="Poehlein A."/>
            <person name="Andreesen J.R."/>
            <person name="Daniel R."/>
        </authorList>
    </citation>
    <scope>NUCLEOTIDE SEQUENCE [LARGE SCALE GENOMIC DNA]</scope>
    <source>
        <strain evidence="9 10">DSM 3953</strain>
    </source>
</reference>
<evidence type="ECO:0000256" key="1">
    <source>
        <dbReference type="ARBA" id="ARBA00003041"/>
    </source>
</evidence>
<dbReference type="RefSeq" id="WP_025435647.1">
    <property type="nucleotide sequence ID" value="NZ_CP007452.1"/>
</dbReference>
<keyword evidence="9" id="KW-0969">Cilium</keyword>
<dbReference type="GO" id="GO:0015031">
    <property type="term" value="P:protein transport"/>
    <property type="evidence" value="ECO:0007669"/>
    <property type="project" value="UniProtKB-KW"/>
</dbReference>
<dbReference type="InterPro" id="IPR051472">
    <property type="entry name" value="T3SS_Stator/FliH"/>
</dbReference>
<dbReference type="EMBL" id="CP007452">
    <property type="protein sequence ID" value="AHM56662.1"/>
    <property type="molecule type" value="Genomic_DNA"/>
</dbReference>
<proteinExistence type="inferred from homology"/>
<keyword evidence="6" id="KW-1006">Bacterial flagellum protein export</keyword>
<dbReference type="InterPro" id="IPR018035">
    <property type="entry name" value="Flagellar_FliH/T3SS_HrpE"/>
</dbReference>
<evidence type="ECO:0000256" key="5">
    <source>
        <dbReference type="ARBA" id="ARBA00022927"/>
    </source>
</evidence>
<evidence type="ECO:0000256" key="7">
    <source>
        <dbReference type="SAM" id="Coils"/>
    </source>
</evidence>
<dbReference type="Proteomes" id="UP000019591">
    <property type="component" value="Chromosome"/>
</dbReference>
<gene>
    <name evidence="9" type="ORF">EAL2_c13670</name>
</gene>